<name>A0A1H5VWG5_XYLRU</name>
<gene>
    <name evidence="1" type="ORF">SAMN05216354_2094</name>
</gene>
<evidence type="ECO:0000313" key="1">
    <source>
        <dbReference type="EMBL" id="SEF91602.1"/>
    </source>
</evidence>
<evidence type="ECO:0008006" key="3">
    <source>
        <dbReference type="Google" id="ProtNLM"/>
    </source>
</evidence>
<proteinExistence type="predicted"/>
<dbReference type="Proteomes" id="UP000236735">
    <property type="component" value="Unassembled WGS sequence"/>
</dbReference>
<organism evidence="1 2">
    <name type="scientific">Xylanibacter ruminicola</name>
    <name type="common">Prevotella ruminicola</name>
    <dbReference type="NCBI Taxonomy" id="839"/>
    <lineage>
        <taxon>Bacteria</taxon>
        <taxon>Pseudomonadati</taxon>
        <taxon>Bacteroidota</taxon>
        <taxon>Bacteroidia</taxon>
        <taxon>Bacteroidales</taxon>
        <taxon>Prevotellaceae</taxon>
        <taxon>Xylanibacter</taxon>
    </lineage>
</organism>
<accession>A0A1H5VWG5</accession>
<evidence type="ECO:0000313" key="2">
    <source>
        <dbReference type="Proteomes" id="UP000236735"/>
    </source>
</evidence>
<dbReference type="AlphaFoldDB" id="A0A1H5VWG5"/>
<protein>
    <recommendedName>
        <fullName evidence="3">Lipoprotein</fullName>
    </recommendedName>
</protein>
<sequence>MRKIMMILKTCRRLWQALPMIVGLTLFVGCSSDDDPEWSNAENGYIHAYGIDEDVAVNLVPTNQLPAWLIEHINKKLEVRPVNDWDKVYKGTLHDKTVYYIFDMLSSCMHCEFYYEDGSTVPERELYNVRNWTCVYSVTPYVEGLTGTLHYIPQSPYVQTAQDARDHYIEIDSARYYIWGIHNSNKLKKFDGKTVTFGGFNYGDITSDVTDAPPGVTCYGFEATYIR</sequence>
<dbReference type="EMBL" id="FNUV01000005">
    <property type="protein sequence ID" value="SEF91602.1"/>
    <property type="molecule type" value="Genomic_DNA"/>
</dbReference>
<dbReference type="RefSeq" id="WP_146063148.1">
    <property type="nucleotide sequence ID" value="NZ_FNUV01000005.1"/>
</dbReference>
<dbReference type="PROSITE" id="PS51257">
    <property type="entry name" value="PROKAR_LIPOPROTEIN"/>
    <property type="match status" value="1"/>
</dbReference>
<reference evidence="1 2" key="1">
    <citation type="submission" date="2016-10" db="EMBL/GenBank/DDBJ databases">
        <authorList>
            <person name="de Groot N.N."/>
        </authorList>
    </citation>
    <scope>NUCLEOTIDE SEQUENCE [LARGE SCALE GENOMIC DNA]</scope>
    <source>
        <strain evidence="1 2">AR32</strain>
    </source>
</reference>